<gene>
    <name evidence="1" type="ORF">J2X31_002182</name>
</gene>
<accession>A0ABU1TR88</accession>
<name>A0ABU1TR88_9FLAO</name>
<evidence type="ECO:0000313" key="1">
    <source>
        <dbReference type="EMBL" id="MDR6968167.1"/>
    </source>
</evidence>
<evidence type="ECO:0000313" key="2">
    <source>
        <dbReference type="Proteomes" id="UP001255185"/>
    </source>
</evidence>
<protein>
    <submittedName>
        <fullName evidence="1">Uncharacterized protein</fullName>
    </submittedName>
</protein>
<reference evidence="1 2" key="1">
    <citation type="submission" date="2023-07" db="EMBL/GenBank/DDBJ databases">
        <title>Sorghum-associated microbial communities from plants grown in Nebraska, USA.</title>
        <authorList>
            <person name="Schachtman D."/>
        </authorList>
    </citation>
    <scope>NUCLEOTIDE SEQUENCE [LARGE SCALE GENOMIC DNA]</scope>
    <source>
        <strain evidence="1 2">3773</strain>
    </source>
</reference>
<sequence length="172" mass="20602">MTNDNTLELLNIDWHIDSEDNGLICSKEIHIKSIQSNTEIWINKERRNQFPYSKKQKKALENFLEIDVLELQKMYSELKRFSEELIADNKITKKSIAISTAYKLKFRAVIVPKQNKTLDNYILILADTSWKIKRSNYNLEIEILFKNNQFELLQEYSGLWTRLEWIYDYNTN</sequence>
<comment type="caution">
    <text evidence="1">The sequence shown here is derived from an EMBL/GenBank/DDBJ whole genome shotgun (WGS) entry which is preliminary data.</text>
</comment>
<keyword evidence="2" id="KW-1185">Reference proteome</keyword>
<dbReference type="Proteomes" id="UP001255185">
    <property type="component" value="Unassembled WGS sequence"/>
</dbReference>
<proteinExistence type="predicted"/>
<organism evidence="1 2">
    <name type="scientific">Flavobacterium arsenatis</name>
    <dbReference type="NCBI Taxonomy" id="1484332"/>
    <lineage>
        <taxon>Bacteria</taxon>
        <taxon>Pseudomonadati</taxon>
        <taxon>Bacteroidota</taxon>
        <taxon>Flavobacteriia</taxon>
        <taxon>Flavobacteriales</taxon>
        <taxon>Flavobacteriaceae</taxon>
        <taxon>Flavobacterium</taxon>
    </lineage>
</organism>
<dbReference type="RefSeq" id="WP_310026639.1">
    <property type="nucleotide sequence ID" value="NZ_JAVDVI010000008.1"/>
</dbReference>
<dbReference type="EMBL" id="JAVDVI010000008">
    <property type="protein sequence ID" value="MDR6968167.1"/>
    <property type="molecule type" value="Genomic_DNA"/>
</dbReference>